<name>A0A4S3LY91_9FLAO</name>
<dbReference type="EMBL" id="SSMC01000003">
    <property type="protein sequence ID" value="THD66548.1"/>
    <property type="molecule type" value="Genomic_DNA"/>
</dbReference>
<dbReference type="OrthoDB" id="1121396at2"/>
<accession>A0A4S3LY91</accession>
<keyword evidence="1" id="KW-0732">Signal</keyword>
<protein>
    <recommendedName>
        <fullName evidence="4">DUF1579 domain-containing protein</fullName>
    </recommendedName>
</protein>
<evidence type="ECO:0000256" key="1">
    <source>
        <dbReference type="SAM" id="SignalP"/>
    </source>
</evidence>
<proteinExistence type="predicted"/>
<feature type="chain" id="PRO_5020707026" description="DUF1579 domain-containing protein" evidence="1">
    <location>
        <begin position="21"/>
        <end position="167"/>
    </location>
</feature>
<sequence>MKSFILTVLLSFNVSLYAQDADCNCCDSPHQAFDFWLGTWEVSDKEGNPVGQNQIDKKEEGCLIEEHYSSLDSGFSGRSFNFYNSSLNQWEQLWVDNQGTYLHLRGNLVDGNMVLQGEQQHEGMVRSDRITWSKLQDGRVRQLWEQRQGQESWKVVFDGYYSKTVEP</sequence>
<comment type="caution">
    <text evidence="2">The sequence shown here is derived from an EMBL/GenBank/DDBJ whole genome shotgun (WGS) entry which is preliminary data.</text>
</comment>
<evidence type="ECO:0008006" key="4">
    <source>
        <dbReference type="Google" id="ProtNLM"/>
    </source>
</evidence>
<dbReference type="RefSeq" id="WP_136336620.1">
    <property type="nucleotide sequence ID" value="NZ_QXMP01000003.1"/>
</dbReference>
<dbReference type="AlphaFoldDB" id="A0A4S3LY91"/>
<reference evidence="2 3" key="1">
    <citation type="submission" date="2019-04" db="EMBL/GenBank/DDBJ databases">
        <title>Draft genome sequence of Robertkochia marina CC-AMO-30D.</title>
        <authorList>
            <person name="Hameed A."/>
            <person name="Lin S.-Y."/>
            <person name="Shahina M."/>
            <person name="Lai W.-A."/>
            <person name="Young C.-C."/>
        </authorList>
    </citation>
    <scope>NUCLEOTIDE SEQUENCE [LARGE SCALE GENOMIC DNA]</scope>
    <source>
        <strain evidence="2 3">CC-AMO-30D</strain>
    </source>
</reference>
<keyword evidence="3" id="KW-1185">Reference proteome</keyword>
<evidence type="ECO:0000313" key="3">
    <source>
        <dbReference type="Proteomes" id="UP000305939"/>
    </source>
</evidence>
<dbReference type="Proteomes" id="UP000305939">
    <property type="component" value="Unassembled WGS sequence"/>
</dbReference>
<feature type="signal peptide" evidence="1">
    <location>
        <begin position="1"/>
        <end position="20"/>
    </location>
</feature>
<evidence type="ECO:0000313" key="2">
    <source>
        <dbReference type="EMBL" id="THD66548.1"/>
    </source>
</evidence>
<organism evidence="2 3">
    <name type="scientific">Robertkochia marina</name>
    <dbReference type="NCBI Taxonomy" id="1227945"/>
    <lineage>
        <taxon>Bacteria</taxon>
        <taxon>Pseudomonadati</taxon>
        <taxon>Bacteroidota</taxon>
        <taxon>Flavobacteriia</taxon>
        <taxon>Flavobacteriales</taxon>
        <taxon>Flavobacteriaceae</taxon>
        <taxon>Robertkochia</taxon>
    </lineage>
</organism>
<gene>
    <name evidence="2" type="ORF">E7Z59_12195</name>
</gene>